<evidence type="ECO:0000256" key="1">
    <source>
        <dbReference type="SAM" id="Phobius"/>
    </source>
</evidence>
<evidence type="ECO:0000313" key="3">
    <source>
        <dbReference type="Proteomes" id="UP000595618"/>
    </source>
</evidence>
<feature type="transmembrane region" description="Helical" evidence="1">
    <location>
        <begin position="69"/>
        <end position="95"/>
    </location>
</feature>
<dbReference type="Pfam" id="PF18895">
    <property type="entry name" value="T4SS_pilin"/>
    <property type="match status" value="1"/>
</dbReference>
<keyword evidence="1" id="KW-0812">Transmembrane</keyword>
<dbReference type="AlphaFoldDB" id="A0A7T5RIT6"/>
<dbReference type="InterPro" id="IPR043993">
    <property type="entry name" value="T4SS_pilin"/>
</dbReference>
<protein>
    <submittedName>
        <fullName evidence="2">Uncharacterized protein</fullName>
    </submittedName>
</protein>
<reference evidence="2 3" key="1">
    <citation type="submission" date="2020-07" db="EMBL/GenBank/DDBJ databases">
        <title>Huge and variable diversity of episymbiotic CPR bacteria and DPANN archaea in groundwater ecosystems.</title>
        <authorList>
            <person name="He C.Y."/>
            <person name="Keren R."/>
            <person name="Whittaker M."/>
            <person name="Farag I.F."/>
            <person name="Doudna J."/>
            <person name="Cate J.H.D."/>
            <person name="Banfield J.F."/>
        </authorList>
    </citation>
    <scope>NUCLEOTIDE SEQUENCE [LARGE SCALE GENOMIC DNA]</scope>
    <source>
        <strain evidence="2">NC_groundwater_541_Ag_S-0.1um_46_50</strain>
    </source>
</reference>
<organism evidence="2 3">
    <name type="scientific">Candidatus Sungiibacteriota bacterium</name>
    <dbReference type="NCBI Taxonomy" id="2750080"/>
    <lineage>
        <taxon>Bacteria</taxon>
        <taxon>Candidatus Sungiibacteriota</taxon>
    </lineage>
</organism>
<keyword evidence="1" id="KW-0472">Membrane</keyword>
<accession>A0A7T5RIT6</accession>
<evidence type="ECO:0000313" key="2">
    <source>
        <dbReference type="EMBL" id="QQG44879.1"/>
    </source>
</evidence>
<sequence>MKTLFYLGLTLLVLSQFIYGGFVYAQNGCRSELNGHCVEAAAVVQAQIRGLEFLDIPQDADIGNVLSRIYVFGLGLVGLAALIMFILGGVLYLTAGDSQSQVGKAKSYMGNAVWGLVLALLSWLILFTINPNLVKKINLKLRPISLTDEELRNIPKPANFIGSDKDWDFIKGGGVNAATGVKCADGRSAVGGAVARKKLNCEYVRIKIRGDPSLKSRGIGIGDNAAPVPYETWKEQCNRDVCMDIDK</sequence>
<keyword evidence="1" id="KW-1133">Transmembrane helix</keyword>
<gene>
    <name evidence="2" type="ORF">HYW89_02595</name>
</gene>
<dbReference type="EMBL" id="CP066690">
    <property type="protein sequence ID" value="QQG44879.1"/>
    <property type="molecule type" value="Genomic_DNA"/>
</dbReference>
<name>A0A7T5RIT6_9BACT</name>
<feature type="transmembrane region" description="Helical" evidence="1">
    <location>
        <begin position="107"/>
        <end position="129"/>
    </location>
</feature>
<dbReference type="Proteomes" id="UP000595618">
    <property type="component" value="Chromosome"/>
</dbReference>
<proteinExistence type="predicted"/>